<evidence type="ECO:0000259" key="2">
    <source>
        <dbReference type="Pfam" id="PF01425"/>
    </source>
</evidence>
<gene>
    <name evidence="3" type="ORF">Dsin_026268</name>
</gene>
<evidence type="ECO:0000313" key="4">
    <source>
        <dbReference type="Proteomes" id="UP001281410"/>
    </source>
</evidence>
<keyword evidence="4" id="KW-1185">Reference proteome</keyword>
<accession>A0AAE0DXV5</accession>
<name>A0AAE0DXV5_9ROSI</name>
<dbReference type="InterPro" id="IPR036928">
    <property type="entry name" value="AS_sf"/>
</dbReference>
<dbReference type="EMBL" id="JANJYJ010000008">
    <property type="protein sequence ID" value="KAK3194958.1"/>
    <property type="molecule type" value="Genomic_DNA"/>
</dbReference>
<protein>
    <recommendedName>
        <fullName evidence="2">Amidase domain-containing protein</fullName>
    </recommendedName>
</protein>
<feature type="signal peptide" evidence="1">
    <location>
        <begin position="1"/>
        <end position="24"/>
    </location>
</feature>
<dbReference type="Gene3D" id="3.90.1300.10">
    <property type="entry name" value="Amidase signature (AS) domain"/>
    <property type="match status" value="1"/>
</dbReference>
<dbReference type="SUPFAM" id="SSF75304">
    <property type="entry name" value="Amidase signature (AS) enzymes"/>
    <property type="match status" value="1"/>
</dbReference>
<dbReference type="PANTHER" id="PTHR42678:SF40">
    <property type="entry name" value="AMIDASE DOMAIN-CONTAINING PROTEIN"/>
    <property type="match status" value="1"/>
</dbReference>
<dbReference type="InterPro" id="IPR023631">
    <property type="entry name" value="Amidase_dom"/>
</dbReference>
<dbReference type="Proteomes" id="UP001281410">
    <property type="component" value="Unassembled WGS sequence"/>
</dbReference>
<evidence type="ECO:0000256" key="1">
    <source>
        <dbReference type="SAM" id="SignalP"/>
    </source>
</evidence>
<reference evidence="3" key="1">
    <citation type="journal article" date="2023" name="Plant J.">
        <title>Genome sequences and population genomics provide insights into the demographic history, inbreeding, and mutation load of two 'living fossil' tree species of Dipteronia.</title>
        <authorList>
            <person name="Feng Y."/>
            <person name="Comes H.P."/>
            <person name="Chen J."/>
            <person name="Zhu S."/>
            <person name="Lu R."/>
            <person name="Zhang X."/>
            <person name="Li P."/>
            <person name="Qiu J."/>
            <person name="Olsen K.M."/>
            <person name="Qiu Y."/>
        </authorList>
    </citation>
    <scope>NUCLEOTIDE SEQUENCE</scope>
    <source>
        <strain evidence="3">NBL</strain>
    </source>
</reference>
<dbReference type="AlphaFoldDB" id="A0AAE0DXV5"/>
<keyword evidence="1" id="KW-0732">Signal</keyword>
<comment type="caution">
    <text evidence="3">The sequence shown here is derived from an EMBL/GenBank/DDBJ whole genome shotgun (WGS) entry which is preliminary data.</text>
</comment>
<proteinExistence type="predicted"/>
<feature type="domain" description="Amidase" evidence="2">
    <location>
        <begin position="15"/>
        <end position="164"/>
    </location>
</feature>
<feature type="chain" id="PRO_5041969998" description="Amidase domain-containing protein" evidence="1">
    <location>
        <begin position="25"/>
        <end position="301"/>
    </location>
</feature>
<dbReference type="PANTHER" id="PTHR42678">
    <property type="entry name" value="AMIDASE"/>
    <property type="match status" value="1"/>
</dbReference>
<dbReference type="Pfam" id="PF01425">
    <property type="entry name" value="Amidase"/>
    <property type="match status" value="1"/>
</dbReference>
<organism evidence="3 4">
    <name type="scientific">Dipteronia sinensis</name>
    <dbReference type="NCBI Taxonomy" id="43782"/>
    <lineage>
        <taxon>Eukaryota</taxon>
        <taxon>Viridiplantae</taxon>
        <taxon>Streptophyta</taxon>
        <taxon>Embryophyta</taxon>
        <taxon>Tracheophyta</taxon>
        <taxon>Spermatophyta</taxon>
        <taxon>Magnoliopsida</taxon>
        <taxon>eudicotyledons</taxon>
        <taxon>Gunneridae</taxon>
        <taxon>Pentapetalae</taxon>
        <taxon>rosids</taxon>
        <taxon>malvids</taxon>
        <taxon>Sapindales</taxon>
        <taxon>Sapindaceae</taxon>
        <taxon>Hippocastanoideae</taxon>
        <taxon>Acereae</taxon>
        <taxon>Dipteronia</taxon>
    </lineage>
</organism>
<evidence type="ECO:0000313" key="3">
    <source>
        <dbReference type="EMBL" id="KAK3194958.1"/>
    </source>
</evidence>
<sequence>MATKSSLLSNSLFLLPLLNPYVLSADPCGSISGSTISVAANMAAVSLGTDTDGSILCPSSNSSVVGIKPTILNKLDGNRPICRTVADVVYVLDAIGGFDCNDEATREASKYIPLGVYKQFLKPCGFNKKRMGIVRNHPFFELPYTDCKKAPTEHKDNLKKANIDDIMNSTASGEFLANAAEFKLSLNVYLEGLVSSPVRSLVDVIAFNNKFSKLTTEYGQFLFETAQTTEGIDSDVIHSFLNLEKLSRDGFEKLMRENKQDAVVTPGYEFATVLAIGGYLGISVPAGYDIKGVPFAFASED</sequence>